<comment type="caution">
    <text evidence="2">The sequence shown here is derived from an EMBL/GenBank/DDBJ whole genome shotgun (WGS) entry which is preliminary data.</text>
</comment>
<protein>
    <submittedName>
        <fullName evidence="2">Uncharacterized protein</fullName>
    </submittedName>
</protein>
<evidence type="ECO:0000256" key="1">
    <source>
        <dbReference type="SAM" id="MobiDB-lite"/>
    </source>
</evidence>
<accession>A0ABQ9UQ13</accession>
<sequence>MKCLREEFVGENWKLHKQNDQRGGTFPVPVRAEQQGEATLENSRAEGKMARLELGPRWVFRNPNINGYQGHEMGKEGTRDQSRREEPGTTGSVHVVSRYQGTRQKSLVVTQPGIQIPGTRQYSDVSANTTQAGAPKTRNCVKAARPAAVNNLGFCNSWRTPGAGRPNLTLDPTKQVYVSM</sequence>
<feature type="region of interest" description="Disordered" evidence="1">
    <location>
        <begin position="62"/>
        <end position="91"/>
    </location>
</feature>
<dbReference type="Proteomes" id="UP001266305">
    <property type="component" value="Unassembled WGS sequence"/>
</dbReference>
<evidence type="ECO:0000313" key="2">
    <source>
        <dbReference type="EMBL" id="KAK2099169.1"/>
    </source>
</evidence>
<evidence type="ECO:0000313" key="3">
    <source>
        <dbReference type="Proteomes" id="UP001266305"/>
    </source>
</evidence>
<gene>
    <name evidence="2" type="ORF">P7K49_024620</name>
</gene>
<keyword evidence="3" id="KW-1185">Reference proteome</keyword>
<reference evidence="2 3" key="1">
    <citation type="submission" date="2023-05" db="EMBL/GenBank/DDBJ databases">
        <title>B98-5 Cell Line De Novo Hybrid Assembly: An Optical Mapping Approach.</title>
        <authorList>
            <person name="Kananen K."/>
            <person name="Auerbach J.A."/>
            <person name="Kautto E."/>
            <person name="Blachly J.S."/>
        </authorList>
    </citation>
    <scope>NUCLEOTIDE SEQUENCE [LARGE SCALE GENOMIC DNA]</scope>
    <source>
        <strain evidence="2">B95-8</strain>
        <tissue evidence="2">Cell line</tissue>
    </source>
</reference>
<name>A0ABQ9UQ13_SAGOE</name>
<dbReference type="EMBL" id="JASSZA010000011">
    <property type="protein sequence ID" value="KAK2099169.1"/>
    <property type="molecule type" value="Genomic_DNA"/>
</dbReference>
<proteinExistence type="predicted"/>
<organism evidence="2 3">
    <name type="scientific">Saguinus oedipus</name>
    <name type="common">Cotton-top tamarin</name>
    <name type="synonym">Oedipomidas oedipus</name>
    <dbReference type="NCBI Taxonomy" id="9490"/>
    <lineage>
        <taxon>Eukaryota</taxon>
        <taxon>Metazoa</taxon>
        <taxon>Chordata</taxon>
        <taxon>Craniata</taxon>
        <taxon>Vertebrata</taxon>
        <taxon>Euteleostomi</taxon>
        <taxon>Mammalia</taxon>
        <taxon>Eutheria</taxon>
        <taxon>Euarchontoglires</taxon>
        <taxon>Primates</taxon>
        <taxon>Haplorrhini</taxon>
        <taxon>Platyrrhini</taxon>
        <taxon>Cebidae</taxon>
        <taxon>Callitrichinae</taxon>
        <taxon>Saguinus</taxon>
    </lineage>
</organism>
<feature type="compositionally biased region" description="Basic and acidic residues" evidence="1">
    <location>
        <begin position="72"/>
        <end position="87"/>
    </location>
</feature>